<evidence type="ECO:0000256" key="5">
    <source>
        <dbReference type="SAM" id="Phobius"/>
    </source>
</evidence>
<dbReference type="GO" id="GO:0016020">
    <property type="term" value="C:membrane"/>
    <property type="evidence" value="ECO:0007669"/>
    <property type="project" value="UniProtKB-SubCell"/>
</dbReference>
<evidence type="ECO:0000259" key="6">
    <source>
        <dbReference type="Pfam" id="PF05154"/>
    </source>
</evidence>
<accession>A0A238XFI8</accession>
<evidence type="ECO:0000256" key="3">
    <source>
        <dbReference type="ARBA" id="ARBA00022989"/>
    </source>
</evidence>
<dbReference type="EMBL" id="FZNT01000006">
    <property type="protein sequence ID" value="SNR57776.1"/>
    <property type="molecule type" value="Genomic_DNA"/>
</dbReference>
<evidence type="ECO:0000256" key="4">
    <source>
        <dbReference type="ARBA" id="ARBA00023136"/>
    </source>
</evidence>
<feature type="transmembrane region" description="Helical" evidence="5">
    <location>
        <begin position="74"/>
        <end position="95"/>
    </location>
</feature>
<dbReference type="PANTHER" id="PTHR21016:SF25">
    <property type="entry name" value="TM2 DOMAIN-CONTAINING PROTEIN DDB_G0277895-RELATED"/>
    <property type="match status" value="1"/>
</dbReference>
<reference evidence="7 8" key="1">
    <citation type="submission" date="2017-06" db="EMBL/GenBank/DDBJ databases">
        <authorList>
            <person name="Kim H.J."/>
            <person name="Triplett B.A."/>
        </authorList>
    </citation>
    <scope>NUCLEOTIDE SEQUENCE [LARGE SCALE GENOMIC DNA]</scope>
    <source>
        <strain evidence="7 8">DSM 29150</strain>
    </source>
</reference>
<proteinExistence type="predicted"/>
<evidence type="ECO:0000256" key="1">
    <source>
        <dbReference type="ARBA" id="ARBA00004141"/>
    </source>
</evidence>
<dbReference type="PANTHER" id="PTHR21016">
    <property type="entry name" value="BETA-AMYLOID BINDING PROTEIN-RELATED"/>
    <property type="match status" value="1"/>
</dbReference>
<dbReference type="AlphaFoldDB" id="A0A238XFI8"/>
<dbReference type="Proteomes" id="UP000198384">
    <property type="component" value="Unassembled WGS sequence"/>
</dbReference>
<protein>
    <submittedName>
        <fullName evidence="7">TM2 domain-containing protein</fullName>
    </submittedName>
</protein>
<dbReference type="Pfam" id="PF05154">
    <property type="entry name" value="TM2"/>
    <property type="match status" value="1"/>
</dbReference>
<dbReference type="OrthoDB" id="9816361at2"/>
<evidence type="ECO:0000256" key="2">
    <source>
        <dbReference type="ARBA" id="ARBA00022692"/>
    </source>
</evidence>
<keyword evidence="2 5" id="KW-0812">Transmembrane</keyword>
<keyword evidence="3 5" id="KW-1133">Transmembrane helix</keyword>
<dbReference type="RefSeq" id="WP_089381769.1">
    <property type="nucleotide sequence ID" value="NZ_FZNT01000006.1"/>
</dbReference>
<feature type="domain" description="TM2" evidence="6">
    <location>
        <begin position="46"/>
        <end position="93"/>
    </location>
</feature>
<comment type="subcellular location">
    <subcellularLocation>
        <location evidence="1">Membrane</location>
        <topology evidence="1">Multi-pass membrane protein</topology>
    </subcellularLocation>
</comment>
<keyword evidence="4 5" id="KW-0472">Membrane</keyword>
<organism evidence="7 8">
    <name type="scientific">Lutibacter agarilyticus</name>
    <dbReference type="NCBI Taxonomy" id="1109740"/>
    <lineage>
        <taxon>Bacteria</taxon>
        <taxon>Pseudomonadati</taxon>
        <taxon>Bacteroidota</taxon>
        <taxon>Flavobacteriia</taxon>
        <taxon>Flavobacteriales</taxon>
        <taxon>Flavobacteriaceae</taxon>
        <taxon>Lutibacter</taxon>
    </lineage>
</organism>
<evidence type="ECO:0000313" key="8">
    <source>
        <dbReference type="Proteomes" id="UP000198384"/>
    </source>
</evidence>
<evidence type="ECO:0000313" key="7">
    <source>
        <dbReference type="EMBL" id="SNR57776.1"/>
    </source>
</evidence>
<dbReference type="InterPro" id="IPR050932">
    <property type="entry name" value="TM2D1-3-like"/>
</dbReference>
<dbReference type="InterPro" id="IPR007829">
    <property type="entry name" value="TM2"/>
</dbReference>
<name>A0A238XFI8_9FLAO</name>
<sequence length="112" mass="12631">MEAQKVDMFIMANVKYFESHQIAQIREKLIQMDDSKWGLVQTLQFKEPTTSLIISLLAGSLGIDRFMIGDTGLGIGKLITCGGFGIWAIIDWFLIMGATREKNMAKLQQVLY</sequence>
<gene>
    <name evidence="7" type="ORF">SAMN06265371_1065</name>
</gene>
<keyword evidence="8" id="KW-1185">Reference proteome</keyword>